<dbReference type="PRINTS" id="PR00080">
    <property type="entry name" value="SDRFAMILY"/>
</dbReference>
<dbReference type="AlphaFoldDB" id="A0A0N0GQ75"/>
<dbReference type="GO" id="GO:0016491">
    <property type="term" value="F:oxidoreductase activity"/>
    <property type="evidence" value="ECO:0007669"/>
    <property type="project" value="UniProtKB-KW"/>
</dbReference>
<evidence type="ECO:0000256" key="3">
    <source>
        <dbReference type="RuleBase" id="RU000363"/>
    </source>
</evidence>
<evidence type="ECO:0000313" key="5">
    <source>
        <dbReference type="Proteomes" id="UP000037939"/>
    </source>
</evidence>
<dbReference type="OrthoDB" id="9786435at2"/>
<dbReference type="STRING" id="857265.WG78_02580"/>
<dbReference type="InterPro" id="IPR051911">
    <property type="entry name" value="SDR_oxidoreductase"/>
</dbReference>
<reference evidence="4 5" key="1">
    <citation type="submission" date="2015-07" db="EMBL/GenBank/DDBJ databases">
        <title>Draft genome sequence of the Amantichitinum ursilacus IGB-41, a new chitin-degrading bacterium.</title>
        <authorList>
            <person name="Kirstahler P."/>
            <person name="Guenther M."/>
            <person name="Grumaz C."/>
            <person name="Rupp S."/>
            <person name="Zibek S."/>
            <person name="Sohn K."/>
        </authorList>
    </citation>
    <scope>NUCLEOTIDE SEQUENCE [LARGE SCALE GENOMIC DNA]</scope>
    <source>
        <strain evidence="4 5">IGB-41</strain>
    </source>
</reference>
<dbReference type="NCBIfam" id="NF005065">
    <property type="entry name" value="PRK06482.1"/>
    <property type="match status" value="1"/>
</dbReference>
<dbReference type="InterPro" id="IPR002347">
    <property type="entry name" value="SDR_fam"/>
</dbReference>
<dbReference type="Pfam" id="PF00106">
    <property type="entry name" value="adh_short"/>
    <property type="match status" value="1"/>
</dbReference>
<protein>
    <submittedName>
        <fullName evidence="4">NADP-dependent 3-hydroxy acid dehydrogenase YdfG</fullName>
        <ecNumber evidence="4">1.1.1.-</ecNumber>
    </submittedName>
</protein>
<dbReference type="RefSeq" id="WP_053936230.1">
    <property type="nucleotide sequence ID" value="NZ_LAQT01000002.1"/>
</dbReference>
<dbReference type="InterPro" id="IPR036291">
    <property type="entry name" value="NAD(P)-bd_dom_sf"/>
</dbReference>
<evidence type="ECO:0000256" key="1">
    <source>
        <dbReference type="ARBA" id="ARBA00006484"/>
    </source>
</evidence>
<dbReference type="SUPFAM" id="SSF51735">
    <property type="entry name" value="NAD(P)-binding Rossmann-fold domains"/>
    <property type="match status" value="1"/>
</dbReference>
<dbReference type="EMBL" id="LAQT01000002">
    <property type="protein sequence ID" value="KPC54430.1"/>
    <property type="molecule type" value="Genomic_DNA"/>
</dbReference>
<dbReference type="Proteomes" id="UP000037939">
    <property type="component" value="Unassembled WGS sequence"/>
</dbReference>
<evidence type="ECO:0000256" key="2">
    <source>
        <dbReference type="ARBA" id="ARBA00023002"/>
    </source>
</evidence>
<evidence type="ECO:0000313" key="4">
    <source>
        <dbReference type="EMBL" id="KPC54430.1"/>
    </source>
</evidence>
<dbReference type="PANTHER" id="PTHR43976:SF16">
    <property type="entry name" value="SHORT-CHAIN DEHYDROGENASE_REDUCTASE FAMILY PROTEIN"/>
    <property type="match status" value="1"/>
</dbReference>
<dbReference type="PANTHER" id="PTHR43976">
    <property type="entry name" value="SHORT CHAIN DEHYDROGENASE"/>
    <property type="match status" value="1"/>
</dbReference>
<dbReference type="PRINTS" id="PR00081">
    <property type="entry name" value="GDHRDH"/>
</dbReference>
<comment type="caution">
    <text evidence="4">The sequence shown here is derived from an EMBL/GenBank/DDBJ whole genome shotgun (WGS) entry which is preliminary data.</text>
</comment>
<comment type="similarity">
    <text evidence="1 3">Belongs to the short-chain dehydrogenases/reductases (SDR) family.</text>
</comment>
<gene>
    <name evidence="4" type="primary">ydfG_1</name>
    <name evidence="4" type="ORF">WG78_02580</name>
</gene>
<dbReference type="PATRIC" id="fig|857265.3.peg.537"/>
<accession>A0A0N0GQ75</accession>
<dbReference type="Gene3D" id="3.40.50.720">
    <property type="entry name" value="NAD(P)-binding Rossmann-like Domain"/>
    <property type="match status" value="1"/>
</dbReference>
<name>A0A0N0GQ75_9NEIS</name>
<keyword evidence="5" id="KW-1185">Reference proteome</keyword>
<proteinExistence type="inferred from homology"/>
<keyword evidence="2 4" id="KW-0560">Oxidoreductase</keyword>
<dbReference type="EC" id="1.1.1.-" evidence="4"/>
<organism evidence="4 5">
    <name type="scientific">Amantichitinum ursilacus</name>
    <dbReference type="NCBI Taxonomy" id="857265"/>
    <lineage>
        <taxon>Bacteria</taxon>
        <taxon>Pseudomonadati</taxon>
        <taxon>Pseudomonadota</taxon>
        <taxon>Betaproteobacteria</taxon>
        <taxon>Neisseriales</taxon>
        <taxon>Chitinibacteraceae</taxon>
        <taxon>Amantichitinum</taxon>
    </lineage>
</organism>
<sequence>MSKTWLITGTSSGLGRELTEQLLQRGDTVLATVRNVDALNDLAAQYAERLHVLALDLTDTRAIRHTVASAFAQAVRIDVVVSNAAYGLLGAGEALSDAQIERQIATNLTGSIQLIRAVLPHLRQQGGGRIVQISSEGGQIAYPAFSLYHATKWGIEGFIEAVAQEVAAFGIDFVIAEPGPTATRFGNNLDQAEPIAAYAGTPADVVANMISARQFPIKGDAQRTVAAIIAATDAAKPALRLPLGSSAYDNITRELAKRLAALQALRDVAYSADADASA</sequence>